<dbReference type="PROSITE" id="PS51502">
    <property type="entry name" value="S_R_A_B_BARREL"/>
    <property type="match status" value="1"/>
</dbReference>
<dbReference type="InterPro" id="IPR013097">
    <property type="entry name" value="Dabb"/>
</dbReference>
<dbReference type="KEGG" id="tom:BWR18_07340"/>
<keyword evidence="3" id="KW-1185">Reference proteome</keyword>
<dbReference type="OrthoDB" id="9813140at2"/>
<dbReference type="Proteomes" id="UP000186336">
    <property type="component" value="Chromosome"/>
</dbReference>
<evidence type="ECO:0000259" key="1">
    <source>
        <dbReference type="PROSITE" id="PS51502"/>
    </source>
</evidence>
<dbReference type="EMBL" id="CP019312">
    <property type="protein sequence ID" value="APX11515.1"/>
    <property type="molecule type" value="Genomic_DNA"/>
</dbReference>
<reference evidence="2 3" key="1">
    <citation type="submission" date="2017-01" db="EMBL/GenBank/DDBJ databases">
        <title>Complete genome of Tateyamaria omphalii DOK1-4 isolated from seawater in Dokdo.</title>
        <authorList>
            <person name="Kim J.H."/>
            <person name="Chi W.-J."/>
        </authorList>
    </citation>
    <scope>NUCLEOTIDE SEQUENCE [LARGE SCALE GENOMIC DNA]</scope>
    <source>
        <strain evidence="2 3">DOK1-4</strain>
    </source>
</reference>
<dbReference type="InterPro" id="IPR011008">
    <property type="entry name" value="Dimeric_a/b-barrel"/>
</dbReference>
<dbReference type="AlphaFoldDB" id="A0A1P8MTZ4"/>
<organism evidence="2 3">
    <name type="scientific">Tateyamaria omphalii</name>
    <dbReference type="NCBI Taxonomy" id="299262"/>
    <lineage>
        <taxon>Bacteria</taxon>
        <taxon>Pseudomonadati</taxon>
        <taxon>Pseudomonadota</taxon>
        <taxon>Alphaproteobacteria</taxon>
        <taxon>Rhodobacterales</taxon>
        <taxon>Roseobacteraceae</taxon>
        <taxon>Tateyamaria</taxon>
    </lineage>
</organism>
<dbReference type="SMART" id="SM00886">
    <property type="entry name" value="Dabb"/>
    <property type="match status" value="1"/>
</dbReference>
<dbReference type="SUPFAM" id="SSF54909">
    <property type="entry name" value="Dimeric alpha+beta barrel"/>
    <property type="match status" value="1"/>
</dbReference>
<evidence type="ECO:0000313" key="2">
    <source>
        <dbReference type="EMBL" id="APX11515.1"/>
    </source>
</evidence>
<dbReference type="RefSeq" id="WP_076627377.1">
    <property type="nucleotide sequence ID" value="NZ_CP019312.1"/>
</dbReference>
<dbReference type="Gene3D" id="3.30.70.100">
    <property type="match status" value="1"/>
</dbReference>
<gene>
    <name evidence="2" type="ORF">BWR18_07340</name>
</gene>
<sequence>MSDADRLRHVVFFRARDRADVDRVFEGLSILEANPHADVISVRKNTHSDALSDQVDVVVYAEFRDARALADYKAHPLYQRSIDLVRPLRDLRVAADITF</sequence>
<feature type="domain" description="Stress-response A/B barrel" evidence="1">
    <location>
        <begin position="7"/>
        <end position="97"/>
    </location>
</feature>
<evidence type="ECO:0000313" key="3">
    <source>
        <dbReference type="Proteomes" id="UP000186336"/>
    </source>
</evidence>
<accession>A0A1P8MTZ4</accession>
<proteinExistence type="predicted"/>
<dbReference type="Pfam" id="PF07876">
    <property type="entry name" value="Dabb"/>
    <property type="match status" value="1"/>
</dbReference>
<name>A0A1P8MTZ4_9RHOB</name>
<protein>
    <submittedName>
        <fullName evidence="2">Stress responsive protein</fullName>
    </submittedName>
</protein>